<organism evidence="2 3">
    <name type="scientific">Discostella pseudostelligera</name>
    <dbReference type="NCBI Taxonomy" id="259834"/>
    <lineage>
        <taxon>Eukaryota</taxon>
        <taxon>Sar</taxon>
        <taxon>Stramenopiles</taxon>
        <taxon>Ochrophyta</taxon>
        <taxon>Bacillariophyta</taxon>
        <taxon>Coscinodiscophyceae</taxon>
        <taxon>Thalassiosirophycidae</taxon>
        <taxon>Stephanodiscales</taxon>
        <taxon>Stephanodiscaceae</taxon>
        <taxon>Discostella</taxon>
    </lineage>
</organism>
<dbReference type="PANTHER" id="PTHR30348:SF4">
    <property type="entry name" value="DUF72 DOMAIN-CONTAINING PROTEIN"/>
    <property type="match status" value="1"/>
</dbReference>
<reference evidence="2 3" key="1">
    <citation type="submission" date="2024-10" db="EMBL/GenBank/DDBJ databases">
        <title>Updated reference genomes for cyclostephanoid diatoms.</title>
        <authorList>
            <person name="Roberts W.R."/>
            <person name="Alverson A.J."/>
        </authorList>
    </citation>
    <scope>NUCLEOTIDE SEQUENCE [LARGE SCALE GENOMIC DNA]</scope>
    <source>
        <strain evidence="2 3">AJA232-27</strain>
    </source>
</reference>
<feature type="region of interest" description="Disordered" evidence="1">
    <location>
        <begin position="347"/>
        <end position="378"/>
    </location>
</feature>
<evidence type="ECO:0008006" key="4">
    <source>
        <dbReference type="Google" id="ProtNLM"/>
    </source>
</evidence>
<protein>
    <recommendedName>
        <fullName evidence="4">DUF72 domain-containing protein</fullName>
    </recommendedName>
</protein>
<dbReference type="SUPFAM" id="SSF117396">
    <property type="entry name" value="TM1631-like"/>
    <property type="match status" value="1"/>
</dbReference>
<dbReference type="EMBL" id="JALLBG020000215">
    <property type="protein sequence ID" value="KAL3758938.1"/>
    <property type="molecule type" value="Genomic_DNA"/>
</dbReference>
<evidence type="ECO:0000256" key="1">
    <source>
        <dbReference type="SAM" id="MobiDB-lite"/>
    </source>
</evidence>
<evidence type="ECO:0000313" key="3">
    <source>
        <dbReference type="Proteomes" id="UP001530293"/>
    </source>
</evidence>
<gene>
    <name evidence="2" type="ORF">ACHAWU_003009</name>
</gene>
<proteinExistence type="predicted"/>
<dbReference type="AlphaFoldDB" id="A0ABD3M5C4"/>
<sequence>MSLSPPNPTTSAAGKRKIDSISSASRGEDGGSNNGDGDDDSPPASHSSRCTSCADADEDKPVTAKTTSPYQQPQPERRPPPSTLGNFYCGCAGFSSSSWIGNFYPKSLVGHDSDRQLDYYQQHFRVVEINSTFYGVPTESTVHKWKKQCAKSFKIVAKAPRTVTHEGDRLNHTALSFFMSRMEGLGDNLTCILIQCPRNLKVEISHLEEIRNMLKEEAAWYRGHLAFEFRNEDTYYNEEVRAFLSEHGDALVLHPDSLGRSTIGNTSLGRGECSALKHYMPQELSNLATATGNITSSFVYLRLHGTNDEHRGEYTISQLEEIAQQIHTWRNIGLDVFAFFLNDLEPTPSATQQSPSKQASSPQRSPPRPKSQPWDGWCAMPKNAKQLKSIVYQLSNETIPDAPKKPKTTLLNFFSGKK</sequence>
<feature type="region of interest" description="Disordered" evidence="1">
    <location>
        <begin position="398"/>
        <end position="418"/>
    </location>
</feature>
<dbReference type="Pfam" id="PF01904">
    <property type="entry name" value="DUF72"/>
    <property type="match status" value="1"/>
</dbReference>
<dbReference type="Proteomes" id="UP001530293">
    <property type="component" value="Unassembled WGS sequence"/>
</dbReference>
<accession>A0ABD3M5C4</accession>
<dbReference type="Gene3D" id="3.20.20.410">
    <property type="entry name" value="Protein of unknown function UPF0759"/>
    <property type="match status" value="1"/>
</dbReference>
<dbReference type="InterPro" id="IPR036520">
    <property type="entry name" value="UPF0759_sf"/>
</dbReference>
<keyword evidence="3" id="KW-1185">Reference proteome</keyword>
<feature type="compositionally biased region" description="Low complexity" evidence="1">
    <location>
        <begin position="347"/>
        <end position="363"/>
    </location>
</feature>
<evidence type="ECO:0000313" key="2">
    <source>
        <dbReference type="EMBL" id="KAL3758938.1"/>
    </source>
</evidence>
<dbReference type="InterPro" id="IPR002763">
    <property type="entry name" value="DUF72"/>
</dbReference>
<dbReference type="PANTHER" id="PTHR30348">
    <property type="entry name" value="UNCHARACTERIZED PROTEIN YECE"/>
    <property type="match status" value="1"/>
</dbReference>
<feature type="region of interest" description="Disordered" evidence="1">
    <location>
        <begin position="1"/>
        <end position="82"/>
    </location>
</feature>
<name>A0ABD3M5C4_9STRA</name>
<comment type="caution">
    <text evidence="2">The sequence shown here is derived from an EMBL/GenBank/DDBJ whole genome shotgun (WGS) entry which is preliminary data.</text>
</comment>